<comment type="pathway">
    <text evidence="1 5">Metabolic intermediate biosynthesis; prephenate biosynthesis; prephenate from chorismate: step 1/1.</text>
</comment>
<evidence type="ECO:0000256" key="4">
    <source>
        <dbReference type="ARBA" id="ARBA00023235"/>
    </source>
</evidence>
<reference evidence="9" key="1">
    <citation type="submission" date="2015-11" db="EMBL/GenBank/DDBJ databases">
        <authorList>
            <person name="Blom J."/>
        </authorList>
    </citation>
    <scope>NUCLEOTIDE SEQUENCE [LARGE SCALE GENOMIC DNA]</scope>
</reference>
<keyword evidence="3 6" id="KW-0732">Signal</keyword>
<dbReference type="InterPro" id="IPR036979">
    <property type="entry name" value="CM_dom_sf"/>
</dbReference>
<proteinExistence type="predicted"/>
<dbReference type="PANTHER" id="PTHR38041">
    <property type="entry name" value="CHORISMATE MUTASE"/>
    <property type="match status" value="1"/>
</dbReference>
<name>A0A0U5L0C5_9GAMM</name>
<comment type="catalytic activity">
    <reaction evidence="5">
        <text>chorismate = prephenate</text>
        <dbReference type="Rhea" id="RHEA:13897"/>
        <dbReference type="ChEBI" id="CHEBI:29748"/>
        <dbReference type="ChEBI" id="CHEBI:29934"/>
        <dbReference type="EC" id="5.4.99.5"/>
    </reaction>
</comment>
<organism evidence="8 9">
    <name type="scientific">Duffyella gerundensis</name>
    <dbReference type="NCBI Taxonomy" id="1619313"/>
    <lineage>
        <taxon>Bacteria</taxon>
        <taxon>Pseudomonadati</taxon>
        <taxon>Pseudomonadota</taxon>
        <taxon>Gammaproteobacteria</taxon>
        <taxon>Enterobacterales</taxon>
        <taxon>Erwiniaceae</taxon>
        <taxon>Duffyella</taxon>
    </lineage>
</organism>
<evidence type="ECO:0000256" key="6">
    <source>
        <dbReference type="SAM" id="SignalP"/>
    </source>
</evidence>
<dbReference type="NCBIfam" id="TIGR01806">
    <property type="entry name" value="CM_mono2"/>
    <property type="match status" value="1"/>
</dbReference>
<dbReference type="NCBIfam" id="NF005965">
    <property type="entry name" value="PRK08055.1"/>
    <property type="match status" value="1"/>
</dbReference>
<dbReference type="Proteomes" id="UP000059419">
    <property type="component" value="Chromosome 1"/>
</dbReference>
<keyword evidence="9" id="KW-1185">Reference proteome</keyword>
<dbReference type="InterPro" id="IPR036263">
    <property type="entry name" value="Chorismate_II_sf"/>
</dbReference>
<comment type="function">
    <text evidence="5">Catalyzes the Claisen rearrangement of chorismate to prephenate.</text>
</comment>
<dbReference type="Pfam" id="PF01817">
    <property type="entry name" value="CM_2"/>
    <property type="match status" value="1"/>
</dbReference>
<evidence type="ECO:0000313" key="8">
    <source>
        <dbReference type="EMBL" id="CUU23279.1"/>
    </source>
</evidence>
<dbReference type="SMART" id="SM00830">
    <property type="entry name" value="CM_2"/>
    <property type="match status" value="1"/>
</dbReference>
<dbReference type="AlphaFoldDB" id="A0A0U5L0C5"/>
<dbReference type="PROSITE" id="PS51168">
    <property type="entry name" value="CHORISMATE_MUT_2"/>
    <property type="match status" value="1"/>
</dbReference>
<dbReference type="RefSeq" id="WP_067428585.1">
    <property type="nucleotide sequence ID" value="NZ_JACSXD010000004.1"/>
</dbReference>
<dbReference type="STRING" id="1619313.EM595_1043"/>
<dbReference type="KEGG" id="ege:EM595_1043"/>
<keyword evidence="4 5" id="KW-0413">Isomerase</keyword>
<dbReference type="SUPFAM" id="SSF48600">
    <property type="entry name" value="Chorismate mutase II"/>
    <property type="match status" value="1"/>
</dbReference>
<dbReference type="EMBL" id="LN907827">
    <property type="protein sequence ID" value="CUU23279.1"/>
    <property type="molecule type" value="Genomic_DNA"/>
</dbReference>
<dbReference type="UniPathway" id="UPA00120">
    <property type="reaction ID" value="UER00203"/>
</dbReference>
<dbReference type="OrthoDB" id="8445094at2"/>
<dbReference type="Gene3D" id="1.20.59.10">
    <property type="entry name" value="Chorismate mutase"/>
    <property type="match status" value="1"/>
</dbReference>
<accession>A0A0U5L0C5</accession>
<dbReference type="PIRSF" id="PIRSF026640">
    <property type="entry name" value="Peripl_chor_mut"/>
    <property type="match status" value="1"/>
</dbReference>
<evidence type="ECO:0000256" key="5">
    <source>
        <dbReference type="PIRNR" id="PIRNR026640"/>
    </source>
</evidence>
<evidence type="ECO:0000256" key="2">
    <source>
        <dbReference type="ARBA" id="ARBA00012404"/>
    </source>
</evidence>
<dbReference type="GO" id="GO:0046417">
    <property type="term" value="P:chorismate metabolic process"/>
    <property type="evidence" value="ECO:0007669"/>
    <property type="project" value="InterPro"/>
</dbReference>
<dbReference type="InterPro" id="IPR002701">
    <property type="entry name" value="CM_II_prokaryot"/>
</dbReference>
<dbReference type="PATRIC" id="fig|1619313.3.peg.1085"/>
<feature type="chain" id="PRO_5006860967" description="Chorismate mutase" evidence="6">
    <location>
        <begin position="21"/>
        <end position="178"/>
    </location>
</feature>
<protein>
    <recommendedName>
        <fullName evidence="2 5">Chorismate mutase</fullName>
        <ecNumber evidence="2 5">5.4.99.5</ecNumber>
    </recommendedName>
</protein>
<dbReference type="PANTHER" id="PTHR38041:SF2">
    <property type="entry name" value="SECRETED CHORISMATE MUTASE"/>
    <property type="match status" value="1"/>
</dbReference>
<evidence type="ECO:0000256" key="3">
    <source>
        <dbReference type="ARBA" id="ARBA00022729"/>
    </source>
</evidence>
<sequence length="178" mass="19457">MSYLPLFLSSLLLCSCAVAAAPPSLDSLSTVLNQRMLLMKEVATWKAEHHLPVEDLPREQAVLKEAREKAAAAGLAPQSVDPFMHALMNAGKAIQYRYLADWQSSPDGAHHAVDLAVLRQQIIALDSQLLQALHQRLQAGAFADEDIMWLSAQLNVPNLSAEDKKAVLASLRLIRLGT</sequence>
<evidence type="ECO:0000256" key="1">
    <source>
        <dbReference type="ARBA" id="ARBA00004817"/>
    </source>
</evidence>
<feature type="signal peptide" evidence="6">
    <location>
        <begin position="1"/>
        <end position="20"/>
    </location>
</feature>
<dbReference type="EC" id="5.4.99.5" evidence="2 5"/>
<dbReference type="GO" id="GO:0004106">
    <property type="term" value="F:chorismate mutase activity"/>
    <property type="evidence" value="ECO:0007669"/>
    <property type="project" value="UniProtKB-EC"/>
</dbReference>
<evidence type="ECO:0000259" key="7">
    <source>
        <dbReference type="PROSITE" id="PS51168"/>
    </source>
</evidence>
<dbReference type="InterPro" id="IPR008240">
    <property type="entry name" value="Chorismate_mutase_periplasmic"/>
</dbReference>
<feature type="domain" description="Chorismate mutase" evidence="7">
    <location>
        <begin position="5"/>
        <end position="99"/>
    </location>
</feature>
<evidence type="ECO:0000313" key="9">
    <source>
        <dbReference type="Proteomes" id="UP000059419"/>
    </source>
</evidence>
<dbReference type="InterPro" id="IPR051331">
    <property type="entry name" value="Chorismate_mutase-related"/>
</dbReference>
<dbReference type="GO" id="GO:0009697">
    <property type="term" value="P:salicylic acid biosynthetic process"/>
    <property type="evidence" value="ECO:0007669"/>
    <property type="project" value="TreeGrafter"/>
</dbReference>
<gene>
    <name evidence="8" type="ORF">EM595_1043</name>
</gene>